<keyword evidence="2 5" id="KW-0808">Transferase</keyword>
<dbReference type="AlphaFoldDB" id="A0A5N5VXR7"/>
<feature type="compositionally biased region" description="Low complexity" evidence="3">
    <location>
        <begin position="200"/>
        <end position="217"/>
    </location>
</feature>
<dbReference type="RefSeq" id="WP_152266067.1">
    <property type="nucleotide sequence ID" value="NZ_VOKX01000131.1"/>
</dbReference>
<feature type="compositionally biased region" description="Pro residues" evidence="3">
    <location>
        <begin position="218"/>
        <end position="229"/>
    </location>
</feature>
<feature type="compositionally biased region" description="Gly residues" evidence="3">
    <location>
        <begin position="187"/>
        <end position="199"/>
    </location>
</feature>
<name>A0A5N5VXR7_STRMB</name>
<dbReference type="GO" id="GO:0016758">
    <property type="term" value="F:hexosyltransferase activity"/>
    <property type="evidence" value="ECO:0007669"/>
    <property type="project" value="TreeGrafter"/>
</dbReference>
<evidence type="ECO:0000259" key="4">
    <source>
        <dbReference type="Pfam" id="PF13439"/>
    </source>
</evidence>
<evidence type="ECO:0000256" key="2">
    <source>
        <dbReference type="ARBA" id="ARBA00022679"/>
    </source>
</evidence>
<evidence type="ECO:0000256" key="1">
    <source>
        <dbReference type="ARBA" id="ARBA00022676"/>
    </source>
</evidence>
<gene>
    <name evidence="5" type="ORF">FRZ00_33235</name>
</gene>
<dbReference type="SUPFAM" id="SSF53756">
    <property type="entry name" value="UDP-Glycosyltransferase/glycogen phosphorylase"/>
    <property type="match status" value="1"/>
</dbReference>
<organism evidence="5 6">
    <name type="scientific">Streptomyces mobaraensis</name>
    <name type="common">Streptoverticillium mobaraense</name>
    <dbReference type="NCBI Taxonomy" id="35621"/>
    <lineage>
        <taxon>Bacteria</taxon>
        <taxon>Bacillati</taxon>
        <taxon>Actinomycetota</taxon>
        <taxon>Actinomycetes</taxon>
        <taxon>Kitasatosporales</taxon>
        <taxon>Streptomycetaceae</taxon>
        <taxon>Streptomyces</taxon>
    </lineage>
</organism>
<keyword evidence="6" id="KW-1185">Reference proteome</keyword>
<dbReference type="InterPro" id="IPR050194">
    <property type="entry name" value="Glycosyltransferase_grp1"/>
</dbReference>
<accession>A0A5N5VXR7</accession>
<dbReference type="OrthoDB" id="5240531at2"/>
<proteinExistence type="predicted"/>
<evidence type="ECO:0000313" key="6">
    <source>
        <dbReference type="Proteomes" id="UP000327000"/>
    </source>
</evidence>
<dbReference type="Pfam" id="PF13692">
    <property type="entry name" value="Glyco_trans_1_4"/>
    <property type="match status" value="1"/>
</dbReference>
<dbReference type="PANTHER" id="PTHR45947">
    <property type="entry name" value="SULFOQUINOVOSYL TRANSFERASE SQD2"/>
    <property type="match status" value="1"/>
</dbReference>
<keyword evidence="1" id="KW-0328">Glycosyltransferase</keyword>
<dbReference type="Proteomes" id="UP000327000">
    <property type="component" value="Unassembled WGS sequence"/>
</dbReference>
<reference evidence="5 6" key="1">
    <citation type="journal article" date="2019" name="Microb. Cell Fact.">
        <title>Exploring novel herbicidin analogues by transcriptional regulator overexpression and MS/MS molecular networking.</title>
        <authorList>
            <person name="Shi Y."/>
            <person name="Gu R."/>
            <person name="Li Y."/>
            <person name="Wang X."/>
            <person name="Ren W."/>
            <person name="Li X."/>
            <person name="Wang L."/>
            <person name="Xie Y."/>
            <person name="Hong B."/>
        </authorList>
    </citation>
    <scope>NUCLEOTIDE SEQUENCE [LARGE SCALE GENOMIC DNA]</scope>
    <source>
        <strain evidence="5 6">US-43</strain>
    </source>
</reference>
<dbReference type="PANTHER" id="PTHR45947:SF3">
    <property type="entry name" value="SULFOQUINOVOSYL TRANSFERASE SQD2"/>
    <property type="match status" value="1"/>
</dbReference>
<feature type="domain" description="Glycosyltransferase subfamily 4-like N-terminal" evidence="4">
    <location>
        <begin position="14"/>
        <end position="172"/>
    </location>
</feature>
<sequence>MRIGIVCPYSWDVPGGVQFHIRDLAEHLIRRGHEVSVLAPADDGTPLPPFVVSAGRAVPVPYNGSVARLNFGFLSAARVRRWLHDGDFDVIHIHEPTSPSLGLLACWAAQGPIVATFHTSNPRSRAMIAAYPILQPALEKISARIAVSEYARRTLVEHLGGDAVVIPNGVDVGFFARAEPRPEWTGMGTGTVTGTGTGAGDASPAPDAEAPADAEPVSPEPVSPEPASPEPGTSQPAGARPGVTGSGRPATIGFIGRIDEPRKGLPVLMRALPKILAERPGTRLLVAGRGDEEEAVAALPPEARDAVEFLGMISDEDKARLLRSVDLYVAPNTGGESFGIILVEAMSAGAPVLASDLDAFAQVLDRGAAGELFANEDADALAAAAVRLLADPARRAELSERGSRHVRRFDWSTVGADILAVYETVTAGAASVATDERTGLRARLGLARD</sequence>
<dbReference type="GO" id="GO:1901137">
    <property type="term" value="P:carbohydrate derivative biosynthetic process"/>
    <property type="evidence" value="ECO:0007669"/>
    <property type="project" value="UniProtKB-ARBA"/>
</dbReference>
<evidence type="ECO:0000256" key="3">
    <source>
        <dbReference type="SAM" id="MobiDB-lite"/>
    </source>
</evidence>
<dbReference type="CDD" id="cd03801">
    <property type="entry name" value="GT4_PimA-like"/>
    <property type="match status" value="1"/>
</dbReference>
<comment type="caution">
    <text evidence="5">The sequence shown here is derived from an EMBL/GenBank/DDBJ whole genome shotgun (WGS) entry which is preliminary data.</text>
</comment>
<evidence type="ECO:0000313" key="5">
    <source>
        <dbReference type="EMBL" id="KAB7833644.1"/>
    </source>
</evidence>
<protein>
    <submittedName>
        <fullName evidence="5">Glycosyltransferase family 4 protein</fullName>
    </submittedName>
</protein>
<dbReference type="InterPro" id="IPR028098">
    <property type="entry name" value="Glyco_trans_4-like_N"/>
</dbReference>
<dbReference type="EMBL" id="VOKX01000131">
    <property type="protein sequence ID" value="KAB7833644.1"/>
    <property type="molecule type" value="Genomic_DNA"/>
</dbReference>
<dbReference type="Pfam" id="PF13439">
    <property type="entry name" value="Glyco_transf_4"/>
    <property type="match status" value="1"/>
</dbReference>
<feature type="region of interest" description="Disordered" evidence="3">
    <location>
        <begin position="181"/>
        <end position="251"/>
    </location>
</feature>
<dbReference type="Gene3D" id="3.40.50.2000">
    <property type="entry name" value="Glycogen Phosphorylase B"/>
    <property type="match status" value="2"/>
</dbReference>